<name>A0AA41XD62_9BACI</name>
<evidence type="ECO:0000256" key="2">
    <source>
        <dbReference type="ARBA" id="ARBA00022692"/>
    </source>
</evidence>
<evidence type="ECO:0000313" key="6">
    <source>
        <dbReference type="EMBL" id="MCP8970710.1"/>
    </source>
</evidence>
<accession>A0AA41XD62</accession>
<dbReference type="PANTHER" id="PTHR33514:SF13">
    <property type="entry name" value="PROTEIN ABCI12, CHLOROPLASTIC"/>
    <property type="match status" value="1"/>
</dbReference>
<dbReference type="EMBL" id="JANCLT010000014">
    <property type="protein sequence ID" value="MCP8970710.1"/>
    <property type="molecule type" value="Genomic_DNA"/>
</dbReference>
<evidence type="ECO:0000256" key="5">
    <source>
        <dbReference type="SAM" id="Phobius"/>
    </source>
</evidence>
<sequence length="292" mass="32720">MKTAFSFVHPAVSFFYYIGAAVLAMTLLHPVFLGLGTLLLLLLNRLQGNAGVSGRMLRASFMVALFIVIINPLFTHRGRTIVWYLFQNPVTMEAIIYGLTMACSFLLLAAVFISYQQTISSHQFLYLFARFSPKAALLTMIAIRFVPLLLQRLSHIALVQQTKGVQMEHGSVRLRIRHGMQILSVLLVCSLEEALQTADSMQARGFGAVKRSTYVAYRMTGRDWLILSCLLVLFAACAAGAAGGLGILAIYPKLQSVWPRPAEWPVVAAFMLYMSIPILIEGREWVWWRMQK</sequence>
<comment type="caution">
    <text evidence="6">The sequence shown here is derived from an EMBL/GenBank/DDBJ whole genome shotgun (WGS) entry which is preliminary data.</text>
</comment>
<reference evidence="6" key="1">
    <citation type="submission" date="2022-07" db="EMBL/GenBank/DDBJ databases">
        <authorList>
            <person name="Li W.-J."/>
            <person name="Deng Q.-Q."/>
        </authorList>
    </citation>
    <scope>NUCLEOTIDE SEQUENCE</scope>
    <source>
        <strain evidence="6">SYSU M60031</strain>
    </source>
</reference>
<keyword evidence="2 5" id="KW-0812">Transmembrane</keyword>
<gene>
    <name evidence="6" type="ORF">NK662_19520</name>
</gene>
<feature type="transmembrane region" description="Helical" evidence="5">
    <location>
        <begin position="127"/>
        <end position="150"/>
    </location>
</feature>
<feature type="transmembrane region" description="Helical" evidence="5">
    <location>
        <begin position="224"/>
        <end position="250"/>
    </location>
</feature>
<evidence type="ECO:0000256" key="4">
    <source>
        <dbReference type="ARBA" id="ARBA00023136"/>
    </source>
</evidence>
<dbReference type="RefSeq" id="WP_254760637.1">
    <property type="nucleotide sequence ID" value="NZ_JANCLT010000014.1"/>
</dbReference>
<protein>
    <submittedName>
        <fullName evidence="6">Energy-coupling factor transporter transmembrane protein EcfT</fullName>
    </submittedName>
</protein>
<keyword evidence="3 5" id="KW-1133">Transmembrane helix</keyword>
<feature type="transmembrane region" description="Helical" evidence="5">
    <location>
        <begin position="262"/>
        <end position="280"/>
    </location>
</feature>
<dbReference type="CDD" id="cd16914">
    <property type="entry name" value="EcfT"/>
    <property type="match status" value="1"/>
</dbReference>
<dbReference type="Proteomes" id="UP001156102">
    <property type="component" value="Unassembled WGS sequence"/>
</dbReference>
<evidence type="ECO:0000256" key="3">
    <source>
        <dbReference type="ARBA" id="ARBA00022989"/>
    </source>
</evidence>
<dbReference type="AlphaFoldDB" id="A0AA41XD62"/>
<feature type="transmembrane region" description="Helical" evidence="5">
    <location>
        <begin position="14"/>
        <end position="43"/>
    </location>
</feature>
<dbReference type="PANTHER" id="PTHR33514">
    <property type="entry name" value="PROTEIN ABCI12, CHLOROPLASTIC"/>
    <property type="match status" value="1"/>
</dbReference>
<evidence type="ECO:0000313" key="7">
    <source>
        <dbReference type="Proteomes" id="UP001156102"/>
    </source>
</evidence>
<feature type="transmembrane region" description="Helical" evidence="5">
    <location>
        <begin position="94"/>
        <end position="115"/>
    </location>
</feature>
<dbReference type="GO" id="GO:0005886">
    <property type="term" value="C:plasma membrane"/>
    <property type="evidence" value="ECO:0007669"/>
    <property type="project" value="TreeGrafter"/>
</dbReference>
<organism evidence="6 7">
    <name type="scientific">Ectobacillus ponti</name>
    <dbReference type="NCBI Taxonomy" id="2961894"/>
    <lineage>
        <taxon>Bacteria</taxon>
        <taxon>Bacillati</taxon>
        <taxon>Bacillota</taxon>
        <taxon>Bacilli</taxon>
        <taxon>Bacillales</taxon>
        <taxon>Bacillaceae</taxon>
        <taxon>Ectobacillus</taxon>
    </lineage>
</organism>
<feature type="transmembrane region" description="Helical" evidence="5">
    <location>
        <begin position="55"/>
        <end position="74"/>
    </location>
</feature>
<dbReference type="InterPro" id="IPR003339">
    <property type="entry name" value="ABC/ECF_trnsptr_transmembrane"/>
</dbReference>
<comment type="subcellular location">
    <subcellularLocation>
        <location evidence="1">Membrane</location>
        <topology evidence="1">Multi-pass membrane protein</topology>
    </subcellularLocation>
</comment>
<evidence type="ECO:0000256" key="1">
    <source>
        <dbReference type="ARBA" id="ARBA00004141"/>
    </source>
</evidence>
<keyword evidence="7" id="KW-1185">Reference proteome</keyword>
<keyword evidence="4 5" id="KW-0472">Membrane</keyword>
<proteinExistence type="predicted"/>